<evidence type="ECO:0000256" key="6">
    <source>
        <dbReference type="PROSITE-ProRule" id="PRU00103"/>
    </source>
</evidence>
<dbReference type="Gene3D" id="1.25.10.10">
    <property type="entry name" value="Leucine-rich Repeat Variant"/>
    <property type="match status" value="2"/>
</dbReference>
<organism evidence="9 10">
    <name type="scientific">[Candida] anglica</name>
    <dbReference type="NCBI Taxonomy" id="148631"/>
    <lineage>
        <taxon>Eukaryota</taxon>
        <taxon>Fungi</taxon>
        <taxon>Dikarya</taxon>
        <taxon>Ascomycota</taxon>
        <taxon>Saccharomycotina</taxon>
        <taxon>Pichiomycetes</taxon>
        <taxon>Debaryomycetaceae</taxon>
        <taxon>Kurtzmaniella</taxon>
    </lineage>
</organism>
<dbReference type="Proteomes" id="UP001497600">
    <property type="component" value="Chromosome E"/>
</dbReference>
<keyword evidence="4" id="KW-0677">Repeat</keyword>
<proteinExistence type="predicted"/>
<protein>
    <submittedName>
        <fullName evidence="9">Importin subunit beta-2</fullName>
    </submittedName>
</protein>
<evidence type="ECO:0000256" key="2">
    <source>
        <dbReference type="ARBA" id="ARBA00022448"/>
    </source>
</evidence>
<dbReference type="InterPro" id="IPR021133">
    <property type="entry name" value="HEAT_type_2"/>
</dbReference>
<comment type="subcellular location">
    <subcellularLocation>
        <location evidence="1">Cytoplasm</location>
    </subcellularLocation>
</comment>
<evidence type="ECO:0000256" key="5">
    <source>
        <dbReference type="ARBA" id="ARBA00022927"/>
    </source>
</evidence>
<sequence length="926" mass="102397">MWTPDPQALDQLQHILRGTLSTSAADRKAANDALDSAKLQPEIENYLLIILVGDDSSKQIRSDTRASAGLILKNMVVRAASGISGSARMADRSYLLDNILHGLVSPDTMVRNITGTVITALFSIYGLDRWPICLPSLVQLAQQAGNGGDVAASEGAMGALSKICEDSGSSLDREVNGTRPLDELIPQLLSLTDSTSAKIRALAVHCLNQFTPYLSQSFLVHLDSFLQRLFALATDTSSEVRKNVCVGFSAVLHARADKLHPHLDGVINYCLHSMQDTDEEVAVEACEFLLALASTSTQELDRRVFSPKLSQILPVLLEKMVYSQEEIFLMQLADDKDSADVADKDEDIRPQNIKAKHHKVGKTKDESDGNESDSEGESDDDDDSDDEDDFSEWSLRKCSASTLDILSVSLPGEVLEVILPILQERIVSPDWPVREASILAFGAVSRSCIELASDKLPTLVPFLVDRLSDDQPRVRQITCWTLSRFAEWVCSEAHEGGQYASFFQPTFQTIVERALDPKKVVQEAACSALSSFIEDSDSSLISFYIAPLLEHFGRCFRSYQRKNMIILYDCVQTFVEKMGYELLAPHVDQLLPSLLEKWQVLSDDDPDLWPLLECMASVAATLQDIFAPYAMPVYERAINILSSSIQLDQQCHTDPSIEPPEKDFMVTSLDLIDGLIQGLGTHSLELVQAAPTPLMDLLLLTLEDHTDDVRQSAYALLGDLAIHTLPLLEPYLHALFIGIGHEIDNRSYNSFAVYNNAIWALGELSMRVDGSALQPFLPNLLNLLVRVLRSTDSQQTVLENVAICIGRMGLNGCAETIAPRLHEFIGEWCAQMLYLIDNEEKETAYEGMLNIINANPDQGFGGLANQQGRKNLSVFITCIGNYPNAPEPLKMKFAQLLQSYRQMVGEAVWNQIVSQVDAETRQALGL</sequence>
<dbReference type="SUPFAM" id="SSF48371">
    <property type="entry name" value="ARM repeat"/>
    <property type="match status" value="1"/>
</dbReference>
<dbReference type="InterPro" id="IPR011989">
    <property type="entry name" value="ARM-like"/>
</dbReference>
<feature type="region of interest" description="Disordered" evidence="7">
    <location>
        <begin position="341"/>
        <end position="391"/>
    </location>
</feature>
<dbReference type="Pfam" id="PF13513">
    <property type="entry name" value="HEAT_EZ"/>
    <property type="match status" value="2"/>
</dbReference>
<evidence type="ECO:0000256" key="3">
    <source>
        <dbReference type="ARBA" id="ARBA00022490"/>
    </source>
</evidence>
<evidence type="ECO:0000259" key="8">
    <source>
        <dbReference type="PROSITE" id="PS50166"/>
    </source>
</evidence>
<keyword evidence="3" id="KW-0963">Cytoplasm</keyword>
<dbReference type="PROSITE" id="PS50166">
    <property type="entry name" value="IMPORTIN_B_NT"/>
    <property type="match status" value="1"/>
</dbReference>
<feature type="repeat" description="HEAT" evidence="6">
    <location>
        <begin position="184"/>
        <end position="222"/>
    </location>
</feature>
<dbReference type="PROSITE" id="PS50077">
    <property type="entry name" value="HEAT_REPEAT"/>
    <property type="match status" value="2"/>
</dbReference>
<keyword evidence="10" id="KW-1185">Reference proteome</keyword>
<dbReference type="PANTHER" id="PTHR10527">
    <property type="entry name" value="IMPORTIN BETA"/>
    <property type="match status" value="1"/>
</dbReference>
<feature type="domain" description="Importin N-terminal" evidence="8">
    <location>
        <begin position="30"/>
        <end position="101"/>
    </location>
</feature>
<keyword evidence="5" id="KW-0653">Protein transport</keyword>
<feature type="compositionally biased region" description="Acidic residues" evidence="7">
    <location>
        <begin position="368"/>
        <end position="391"/>
    </location>
</feature>
<evidence type="ECO:0000313" key="10">
    <source>
        <dbReference type="Proteomes" id="UP001497600"/>
    </source>
</evidence>
<dbReference type="InterPro" id="IPR016024">
    <property type="entry name" value="ARM-type_fold"/>
</dbReference>
<gene>
    <name evidence="9" type="primary">KAP104</name>
    <name evidence="9" type="ORF">CAAN4_E17722</name>
</gene>
<dbReference type="InterPro" id="IPR040122">
    <property type="entry name" value="Importin_beta"/>
</dbReference>
<dbReference type="InterPro" id="IPR001494">
    <property type="entry name" value="Importin-beta_N"/>
</dbReference>
<feature type="repeat" description="HEAT" evidence="6">
    <location>
        <begin position="459"/>
        <end position="495"/>
    </location>
</feature>
<evidence type="ECO:0000256" key="7">
    <source>
        <dbReference type="SAM" id="MobiDB-lite"/>
    </source>
</evidence>
<name>A0ABP0EDZ0_9ASCO</name>
<accession>A0ABP0EDZ0</accession>
<reference evidence="9 10" key="1">
    <citation type="submission" date="2024-01" db="EMBL/GenBank/DDBJ databases">
        <authorList>
            <consortium name="Genoscope - CEA"/>
            <person name="William W."/>
        </authorList>
    </citation>
    <scope>NUCLEOTIDE SEQUENCE [LARGE SCALE GENOMIC DNA]</scope>
    <source>
        <strain evidence="9 10">29B2s-10</strain>
    </source>
</reference>
<evidence type="ECO:0000313" key="9">
    <source>
        <dbReference type="EMBL" id="CAK7910035.1"/>
    </source>
</evidence>
<evidence type="ECO:0000256" key="1">
    <source>
        <dbReference type="ARBA" id="ARBA00004496"/>
    </source>
</evidence>
<dbReference type="EMBL" id="OZ004257">
    <property type="protein sequence ID" value="CAK7910035.1"/>
    <property type="molecule type" value="Genomic_DNA"/>
</dbReference>
<keyword evidence="2" id="KW-0813">Transport</keyword>
<evidence type="ECO:0000256" key="4">
    <source>
        <dbReference type="ARBA" id="ARBA00022737"/>
    </source>
</evidence>